<organism evidence="1">
    <name type="scientific">Cacopsylla melanoneura</name>
    <dbReference type="NCBI Taxonomy" id="428564"/>
    <lineage>
        <taxon>Eukaryota</taxon>
        <taxon>Metazoa</taxon>
        <taxon>Ecdysozoa</taxon>
        <taxon>Arthropoda</taxon>
        <taxon>Hexapoda</taxon>
        <taxon>Insecta</taxon>
        <taxon>Pterygota</taxon>
        <taxon>Neoptera</taxon>
        <taxon>Paraneoptera</taxon>
        <taxon>Hemiptera</taxon>
        <taxon>Sternorrhyncha</taxon>
        <taxon>Psylloidea</taxon>
        <taxon>Psyllidae</taxon>
        <taxon>Psyllinae</taxon>
        <taxon>Cacopsylla</taxon>
    </lineage>
</organism>
<dbReference type="EMBL" id="HBUF01120851">
    <property type="protein sequence ID" value="CAG6642095.1"/>
    <property type="molecule type" value="Transcribed_RNA"/>
</dbReference>
<dbReference type="AlphaFoldDB" id="A0A8D8W237"/>
<proteinExistence type="predicted"/>
<name>A0A8D8W237_9HEMI</name>
<reference evidence="1" key="1">
    <citation type="submission" date="2021-05" db="EMBL/GenBank/DDBJ databases">
        <authorList>
            <person name="Alioto T."/>
            <person name="Alioto T."/>
            <person name="Gomez Garrido J."/>
        </authorList>
    </citation>
    <scope>NUCLEOTIDE SEQUENCE</scope>
</reference>
<protein>
    <submittedName>
        <fullName evidence="1">Uncharacterized protein</fullName>
    </submittedName>
</protein>
<evidence type="ECO:0000313" key="1">
    <source>
        <dbReference type="EMBL" id="CAG6642095.1"/>
    </source>
</evidence>
<sequence>MKCVLLSWPLGKALVFSTPSISIHLRGSQQAHDAFMRKLDSIWPSILSRSELNQVLASTRQRETLDLPSPEYNPLSPLRVSPSSESLQPQISALESTVSSLVAALGSQPLASSAATRAPGTDVDPHFTRSVLIYFLIYFPRNLNPKKI</sequence>
<accession>A0A8D8W237</accession>